<feature type="chain" id="PRO_5040126487" evidence="13">
    <location>
        <begin position="17"/>
        <end position="513"/>
    </location>
</feature>
<dbReference type="SUPFAM" id="SSF53474">
    <property type="entry name" value="alpha/beta-Hydrolases"/>
    <property type="match status" value="1"/>
</dbReference>
<dbReference type="EMBL" id="JAATWM020000046">
    <property type="protein sequence ID" value="KAF9871319.1"/>
    <property type="molecule type" value="Genomic_DNA"/>
</dbReference>
<evidence type="ECO:0000256" key="13">
    <source>
        <dbReference type="SAM" id="SignalP"/>
    </source>
</evidence>
<feature type="repeat" description="Solcar" evidence="11">
    <location>
        <begin position="211"/>
        <end position="295"/>
    </location>
</feature>
<keyword evidence="10 11" id="KW-0472">Membrane</keyword>
<evidence type="ECO:0000256" key="12">
    <source>
        <dbReference type="RuleBase" id="RU000488"/>
    </source>
</evidence>
<protein>
    <submittedName>
        <fullName evidence="14">Acetylxylan esterase</fullName>
    </submittedName>
</protein>
<evidence type="ECO:0000313" key="14">
    <source>
        <dbReference type="EMBL" id="KAF9871319.1"/>
    </source>
</evidence>
<dbReference type="GeneID" id="62167028"/>
<keyword evidence="6" id="KW-0999">Mitochondrion inner membrane</keyword>
<dbReference type="Gene3D" id="1.50.40.10">
    <property type="entry name" value="Mitochondrial carrier domain"/>
    <property type="match status" value="1"/>
</dbReference>
<evidence type="ECO:0000256" key="11">
    <source>
        <dbReference type="PROSITE-ProRule" id="PRU00282"/>
    </source>
</evidence>
<evidence type="ECO:0000256" key="1">
    <source>
        <dbReference type="ARBA" id="ARBA00004225"/>
    </source>
</evidence>
<evidence type="ECO:0000256" key="3">
    <source>
        <dbReference type="ARBA" id="ARBA00022448"/>
    </source>
</evidence>
<dbReference type="AlphaFoldDB" id="A0A9P6LDB5"/>
<dbReference type="PROSITE" id="PS50920">
    <property type="entry name" value="SOLCAR"/>
    <property type="match status" value="3"/>
</dbReference>
<keyword evidence="8" id="KW-1133">Transmembrane helix</keyword>
<accession>A0A9P6LDB5</accession>
<dbReference type="Pfam" id="PF01083">
    <property type="entry name" value="Cutinase"/>
    <property type="match status" value="1"/>
</dbReference>
<dbReference type="GO" id="GO:0006843">
    <property type="term" value="P:mitochondrial citrate transmembrane transport"/>
    <property type="evidence" value="ECO:0007669"/>
    <property type="project" value="TreeGrafter"/>
</dbReference>
<comment type="subcellular location">
    <subcellularLocation>
        <location evidence="1">Mitochondrion membrane</location>
        <topology evidence="1">Multi-pass membrane protein</topology>
    </subcellularLocation>
</comment>
<dbReference type="InterPro" id="IPR023395">
    <property type="entry name" value="MCP_dom_sf"/>
</dbReference>
<evidence type="ECO:0000256" key="7">
    <source>
        <dbReference type="ARBA" id="ARBA00022801"/>
    </source>
</evidence>
<keyword evidence="15" id="KW-1185">Reference proteome</keyword>
<dbReference type="Gene3D" id="3.40.50.1820">
    <property type="entry name" value="alpha/beta hydrolase"/>
    <property type="match status" value="1"/>
</dbReference>
<evidence type="ECO:0000256" key="2">
    <source>
        <dbReference type="ARBA" id="ARBA00006375"/>
    </source>
</evidence>
<evidence type="ECO:0000256" key="4">
    <source>
        <dbReference type="ARBA" id="ARBA00022692"/>
    </source>
</evidence>
<name>A0A9P6LDB5_9PEZI</name>
<evidence type="ECO:0000256" key="6">
    <source>
        <dbReference type="ARBA" id="ARBA00022792"/>
    </source>
</evidence>
<dbReference type="GO" id="GO:0031966">
    <property type="term" value="C:mitochondrial membrane"/>
    <property type="evidence" value="ECO:0007669"/>
    <property type="project" value="UniProtKB-SubCell"/>
</dbReference>
<evidence type="ECO:0000313" key="15">
    <source>
        <dbReference type="Proteomes" id="UP000781932"/>
    </source>
</evidence>
<dbReference type="InterPro" id="IPR049563">
    <property type="entry name" value="TXTP-like"/>
</dbReference>
<dbReference type="PANTHER" id="PTHR45788">
    <property type="entry name" value="SUCCINATE/FUMARATE MITOCHONDRIAL TRANSPORTER-RELATED"/>
    <property type="match status" value="1"/>
</dbReference>
<proteinExistence type="inferred from homology"/>
<keyword evidence="13" id="KW-0732">Signal</keyword>
<comment type="caution">
    <text evidence="14">The sequence shown here is derived from an EMBL/GenBank/DDBJ whole genome shotgun (WGS) entry which is preliminary data.</text>
</comment>
<dbReference type="OrthoDB" id="44467at2759"/>
<sequence>MRPATLLLPLLPAAASQTLCPLTPCSAVHVLLIRGTNEPYPGLQQPIAEAICKDWDCTWASVEYQAVFHDYCDSVEGGVANTLKAVTDYATRCPDAKIVLSGFSQGGQVVGDLLGGGGGEFKSQSCVQETSEGIAPEVFPGDHIAAALIWGSPRHVANQTYNLLVGARMQSGFPREGAQLESLNRWSARLRDYCNADDPACSQGTSWDAHENYGLKYAEDAAQFVKFKYPAEFVKTRRQLHVKSGDAPPSSLSIVRETVRRSGVKGIYSGVQALAASNAAKSGIRFLAFETTRAKLDGLNGTDPKAGRPRSAWINVVSGLSAGVAESIAVVTPGEAIKTKMIHDASSSSSGGRFANRGLAGAVGVLVREEGVRGLWSGLTPVLCKQGTNSAVRFTTFAMLQERVASWWPSLDGSVGSTLVLGGISGVFTVYASMPFDNIKTRMQAVDARYKGMLDCAAQVFRGDGVLAFWRGTSPRLVRLTLSSGITFTVYDQVVRLIKSIQADGAAGDLQRV</sequence>
<dbReference type="RefSeq" id="XP_038740780.1">
    <property type="nucleotide sequence ID" value="XM_038893954.1"/>
</dbReference>
<evidence type="ECO:0000256" key="10">
    <source>
        <dbReference type="ARBA" id="ARBA00023136"/>
    </source>
</evidence>
<feature type="repeat" description="Solcar" evidence="11">
    <location>
        <begin position="413"/>
        <end position="497"/>
    </location>
</feature>
<dbReference type="GO" id="GO:0052689">
    <property type="term" value="F:carboxylic ester hydrolase activity"/>
    <property type="evidence" value="ECO:0007669"/>
    <property type="project" value="UniProtKB-ARBA"/>
</dbReference>
<keyword evidence="7" id="KW-0378">Hydrolase</keyword>
<dbReference type="Pfam" id="PF00153">
    <property type="entry name" value="Mito_carr"/>
    <property type="match status" value="3"/>
</dbReference>
<evidence type="ECO:0000256" key="5">
    <source>
        <dbReference type="ARBA" id="ARBA00022737"/>
    </source>
</evidence>
<dbReference type="InterPro" id="IPR029058">
    <property type="entry name" value="AB_hydrolase_fold"/>
</dbReference>
<dbReference type="InterPro" id="IPR018108">
    <property type="entry name" value="MCP_transmembrane"/>
</dbReference>
<dbReference type="InterPro" id="IPR000675">
    <property type="entry name" value="Cutinase/axe"/>
</dbReference>
<organism evidence="14 15">
    <name type="scientific">Colletotrichum karsti</name>
    <dbReference type="NCBI Taxonomy" id="1095194"/>
    <lineage>
        <taxon>Eukaryota</taxon>
        <taxon>Fungi</taxon>
        <taxon>Dikarya</taxon>
        <taxon>Ascomycota</taxon>
        <taxon>Pezizomycotina</taxon>
        <taxon>Sordariomycetes</taxon>
        <taxon>Hypocreomycetidae</taxon>
        <taxon>Glomerellales</taxon>
        <taxon>Glomerellaceae</taxon>
        <taxon>Colletotrichum</taxon>
        <taxon>Colletotrichum boninense species complex</taxon>
    </lineage>
</organism>
<dbReference type="Proteomes" id="UP000781932">
    <property type="component" value="Unassembled WGS sequence"/>
</dbReference>
<feature type="repeat" description="Solcar" evidence="11">
    <location>
        <begin position="313"/>
        <end position="403"/>
    </location>
</feature>
<dbReference type="PANTHER" id="PTHR45788:SF4">
    <property type="entry name" value="TRICARBOXYLATE TRANSPORT PROTEIN, MITOCHONDRIAL"/>
    <property type="match status" value="1"/>
</dbReference>
<reference evidence="14" key="2">
    <citation type="submission" date="2020-11" db="EMBL/GenBank/DDBJ databases">
        <title>Whole genome sequencing of Colletotrichum sp.</title>
        <authorList>
            <person name="Li H."/>
        </authorList>
    </citation>
    <scope>NUCLEOTIDE SEQUENCE</scope>
    <source>
        <strain evidence="14">CkLH20</strain>
    </source>
</reference>
<keyword evidence="5" id="KW-0677">Repeat</keyword>
<keyword evidence="9" id="KW-0496">Mitochondrion</keyword>
<feature type="signal peptide" evidence="13">
    <location>
        <begin position="1"/>
        <end position="16"/>
    </location>
</feature>
<dbReference type="GO" id="GO:0071913">
    <property type="term" value="F:citrate secondary active transmembrane transporter activity"/>
    <property type="evidence" value="ECO:0007669"/>
    <property type="project" value="TreeGrafter"/>
</dbReference>
<evidence type="ECO:0000256" key="9">
    <source>
        <dbReference type="ARBA" id="ARBA00023128"/>
    </source>
</evidence>
<evidence type="ECO:0000256" key="8">
    <source>
        <dbReference type="ARBA" id="ARBA00022989"/>
    </source>
</evidence>
<gene>
    <name evidence="14" type="ORF">CkaCkLH20_11240</name>
</gene>
<comment type="similarity">
    <text evidence="2 12">Belongs to the mitochondrial carrier (TC 2.A.29) family.</text>
</comment>
<reference evidence="14" key="1">
    <citation type="submission" date="2020-03" db="EMBL/GenBank/DDBJ databases">
        <authorList>
            <person name="He L."/>
        </authorList>
    </citation>
    <scope>NUCLEOTIDE SEQUENCE</scope>
    <source>
        <strain evidence="14">CkLH20</strain>
    </source>
</reference>
<dbReference type="SUPFAM" id="SSF103506">
    <property type="entry name" value="Mitochondrial carrier"/>
    <property type="match status" value="1"/>
</dbReference>
<keyword evidence="4 11" id="KW-0812">Transmembrane</keyword>
<keyword evidence="3 12" id="KW-0813">Transport</keyword>
<dbReference type="SMART" id="SM01110">
    <property type="entry name" value="Cutinase"/>
    <property type="match status" value="1"/>
</dbReference>